<dbReference type="AlphaFoldDB" id="A0A0J5FXK8"/>
<accession>A0A0J5FXK8</accession>
<dbReference type="PATRIC" id="fig|880157.4.peg.246"/>
<dbReference type="OrthoDB" id="6464420at2"/>
<evidence type="ECO:0000313" key="2">
    <source>
        <dbReference type="EMBL" id="KMJ46923.1"/>
    </source>
</evidence>
<proteinExistence type="predicted"/>
<keyword evidence="3" id="KW-1185">Reference proteome</keyword>
<organism evidence="2 3">
    <name type="scientific">Xenorhabdus khoisanae</name>
    <dbReference type="NCBI Taxonomy" id="880157"/>
    <lineage>
        <taxon>Bacteria</taxon>
        <taxon>Pseudomonadati</taxon>
        <taxon>Pseudomonadota</taxon>
        <taxon>Gammaproteobacteria</taxon>
        <taxon>Enterobacterales</taxon>
        <taxon>Morganellaceae</taxon>
        <taxon>Xenorhabdus</taxon>
    </lineage>
</organism>
<dbReference type="STRING" id="880157.AB204_01120"/>
<reference evidence="2 3" key="1">
    <citation type="submission" date="2015-06" db="EMBL/GenBank/DDBJ databases">
        <title>Draft Whole-Genome Sequence of the Entomopathogenic Bacterium Xenorhabdus khoisanae.</title>
        <authorList>
            <person name="Naidoo S."/>
            <person name="Featherston J."/>
            <person name="Gray V.M."/>
        </authorList>
    </citation>
    <scope>NUCLEOTIDE SEQUENCE [LARGE SCALE GENOMIC DNA]</scope>
    <source>
        <strain evidence="2 3">MCB</strain>
    </source>
</reference>
<dbReference type="EMBL" id="LFCV01000005">
    <property type="protein sequence ID" value="KMJ46923.1"/>
    <property type="molecule type" value="Genomic_DNA"/>
</dbReference>
<evidence type="ECO:0000313" key="3">
    <source>
        <dbReference type="Proteomes" id="UP000036277"/>
    </source>
</evidence>
<evidence type="ECO:0000256" key="1">
    <source>
        <dbReference type="SAM" id="MobiDB-lite"/>
    </source>
</evidence>
<dbReference type="RefSeq" id="WP_047961562.1">
    <property type="nucleotide sequence ID" value="NZ_CAWMBG010000005.1"/>
</dbReference>
<sequence length="143" mass="15975">MTNETNLAKLILDRRRSADDGCDHSASIIDSYHQAARARSRQPYQPKPKPVQVAKPATVSEPIVKIGERINYGRKVVRGIYELSRLGRSAESIAILLRMPLDRVHHVLLCNSAMKKAVYKQVMAAQKPTEKAVMKRLAAESKA</sequence>
<name>A0A0J5FXK8_9GAMM</name>
<gene>
    <name evidence="2" type="ORF">AB204_01120</name>
</gene>
<feature type="region of interest" description="Disordered" evidence="1">
    <location>
        <begin position="37"/>
        <end position="56"/>
    </location>
</feature>
<protein>
    <submittedName>
        <fullName evidence="2">Uncharacterized protein</fullName>
    </submittedName>
</protein>
<comment type="caution">
    <text evidence="2">The sequence shown here is derived from an EMBL/GenBank/DDBJ whole genome shotgun (WGS) entry which is preliminary data.</text>
</comment>
<dbReference type="Proteomes" id="UP000036277">
    <property type="component" value="Unassembled WGS sequence"/>
</dbReference>